<evidence type="ECO:0000313" key="2">
    <source>
        <dbReference type="EMBL" id="RST79595.1"/>
    </source>
</evidence>
<reference evidence="2 3" key="1">
    <citation type="submission" date="2018-12" db="EMBL/GenBank/DDBJ databases">
        <title>Mesorhizobium carbonis sp. nov., isolated from coal mine water.</title>
        <authorList>
            <person name="Xin W."/>
            <person name="Xu Z."/>
            <person name="Xiang F."/>
            <person name="Zhang J."/>
            <person name="Xi L."/>
            <person name="Liu J."/>
        </authorList>
    </citation>
    <scope>NUCLEOTIDE SEQUENCE [LARGE SCALE GENOMIC DNA]</scope>
    <source>
        <strain evidence="2 3">B2.3</strain>
    </source>
</reference>
<dbReference type="Proteomes" id="UP000278398">
    <property type="component" value="Unassembled WGS sequence"/>
</dbReference>
<dbReference type="EMBL" id="RWKW01000155">
    <property type="protein sequence ID" value="RST79595.1"/>
    <property type="molecule type" value="Genomic_DNA"/>
</dbReference>
<organism evidence="2 3">
    <name type="scientific">Aquibium carbonis</name>
    <dbReference type="NCBI Taxonomy" id="2495581"/>
    <lineage>
        <taxon>Bacteria</taxon>
        <taxon>Pseudomonadati</taxon>
        <taxon>Pseudomonadota</taxon>
        <taxon>Alphaproteobacteria</taxon>
        <taxon>Hyphomicrobiales</taxon>
        <taxon>Phyllobacteriaceae</taxon>
        <taxon>Aquibium</taxon>
    </lineage>
</organism>
<feature type="region of interest" description="Disordered" evidence="1">
    <location>
        <begin position="64"/>
        <end position="122"/>
    </location>
</feature>
<dbReference type="OrthoDB" id="8101404at2"/>
<gene>
    <name evidence="2" type="ORF">EJC49_25020</name>
</gene>
<comment type="caution">
    <text evidence="2">The sequence shown here is derived from an EMBL/GenBank/DDBJ whole genome shotgun (WGS) entry which is preliminary data.</text>
</comment>
<proteinExistence type="predicted"/>
<dbReference type="AlphaFoldDB" id="A0A3R9ZXJ2"/>
<dbReference type="RefSeq" id="WP_126702646.1">
    <property type="nucleotide sequence ID" value="NZ_RWKW01000155.1"/>
</dbReference>
<keyword evidence="3" id="KW-1185">Reference proteome</keyword>
<accession>A0A3R9ZXJ2</accession>
<evidence type="ECO:0000256" key="1">
    <source>
        <dbReference type="SAM" id="MobiDB-lite"/>
    </source>
</evidence>
<evidence type="ECO:0000313" key="3">
    <source>
        <dbReference type="Proteomes" id="UP000278398"/>
    </source>
</evidence>
<sequence length="122" mass="12410">MQVVDIKVTAATVAEDTSLVRFIGEGGDEVAVTIADPHEGGDTIREELVARAKVMLLHAVAAQAPESVAPGDADEPSSEPVEAALPASEAAPDARAPGEPSDDHSGEASDWDADRASGRLAG</sequence>
<feature type="compositionally biased region" description="Low complexity" evidence="1">
    <location>
        <begin position="78"/>
        <end position="97"/>
    </location>
</feature>
<feature type="compositionally biased region" description="Basic and acidic residues" evidence="1">
    <location>
        <begin position="101"/>
        <end position="122"/>
    </location>
</feature>
<name>A0A3R9ZXJ2_9HYPH</name>
<protein>
    <submittedName>
        <fullName evidence="2">Uncharacterized protein</fullName>
    </submittedName>
</protein>